<evidence type="ECO:0000313" key="3">
    <source>
        <dbReference type="Proteomes" id="UP001174932"/>
    </source>
</evidence>
<evidence type="ECO:0000313" key="2">
    <source>
        <dbReference type="EMBL" id="MDO6966428.1"/>
    </source>
</evidence>
<dbReference type="InterPro" id="IPR008279">
    <property type="entry name" value="PEP-util_enz_mobile_dom"/>
</dbReference>
<dbReference type="Pfam" id="PF00391">
    <property type="entry name" value="PEP-utilizers"/>
    <property type="match status" value="1"/>
</dbReference>
<proteinExistence type="predicted"/>
<reference evidence="2" key="2">
    <citation type="submission" date="2023-07" db="EMBL/GenBank/DDBJ databases">
        <authorList>
            <person name="Shen H."/>
        </authorList>
    </citation>
    <scope>NUCLEOTIDE SEQUENCE</scope>
    <source>
        <strain evidence="2">TNR-22</strain>
    </source>
</reference>
<dbReference type="InterPro" id="IPR051549">
    <property type="entry name" value="PEP_Utilizing_Enz"/>
</dbReference>
<comment type="caution">
    <text evidence="2">The sequence shown here is derived from an EMBL/GenBank/DDBJ whole genome shotgun (WGS) entry which is preliminary data.</text>
</comment>
<dbReference type="RefSeq" id="WP_304378348.1">
    <property type="nucleotide sequence ID" value="NZ_JAUOZU010000017.1"/>
</dbReference>
<dbReference type="NCBIfam" id="NF006150">
    <property type="entry name" value="PRK08296.1-2"/>
    <property type="match status" value="1"/>
</dbReference>
<sequence length="602" mass="67954">MTSHMKFPSPYSLKAPEGAEGWEDLYPYYLLFNDKVRDKEEAKFWFCDSQHWPSPFKPFDTVTVEFAVKCLGQYNTRHYLIPPANGVDYRIHNGYCYMSPLAVPPDQIAGRVPHFMERAGHYFQNWDALLDNWMKKVRANIADMEALTFEPLPDVVPLDWIKDGVGLDNTYQMMETYDRAIQLLYKTWQYHFEFLNLGYAAYLDFFGFLKEQFPTIPDQAIAKMVQGVDVDLFRPDDELKKLAKLAVRLGVADALKSGTVEEALANVAAAANGKEWLDAWTEAQDPWFNFTSGNGFYSTDKYWNENLDIPLGYIRDYIGKLEKGEEIDRPTAKIAKERDRITAEYAELLPEELRPVFEGKLGLARTVFPYVENHNFYIEHWSMGVFWRKMRQLSAVLHQAGFWENADDMFFLNRQEVRDALFDYGNAWGVGGEPIGPVYWPEVIAKRKAILSALATQPPQPALNNPPDVITEPFTIMLWGITSESIARWLDGGKDKSKLVGMAASPGIAEGRARVIRSADELGLIEEGEILVTPVTAPSWAPVFGKIRATVTDIGGMMSHAAIVCREYGLPAVTGTGNASSTIKTGQMLRVDGATGEVQILS</sequence>
<evidence type="ECO:0000259" key="1">
    <source>
        <dbReference type="Pfam" id="PF00391"/>
    </source>
</evidence>
<protein>
    <submittedName>
        <fullName evidence="2">PEP-utilizing enzyme</fullName>
    </submittedName>
</protein>
<dbReference type="InterPro" id="IPR036637">
    <property type="entry name" value="Phosphohistidine_dom_sf"/>
</dbReference>
<dbReference type="SUPFAM" id="SSF52009">
    <property type="entry name" value="Phosphohistidine domain"/>
    <property type="match status" value="1"/>
</dbReference>
<dbReference type="Proteomes" id="UP001174932">
    <property type="component" value="Unassembled WGS sequence"/>
</dbReference>
<dbReference type="Gene3D" id="3.50.30.10">
    <property type="entry name" value="Phosphohistidine domain"/>
    <property type="match status" value="1"/>
</dbReference>
<dbReference type="NCBIfam" id="NF006153">
    <property type="entry name" value="PRK08296.1-5"/>
    <property type="match status" value="1"/>
</dbReference>
<reference evidence="2" key="1">
    <citation type="journal article" date="2015" name="Int. J. Syst. Evol. Microbiol.">
        <title>Rhizobium alvei sp. nov., isolated from a freshwater river.</title>
        <authorList>
            <person name="Sheu S.Y."/>
            <person name="Huang H.W."/>
            <person name="Young C.C."/>
            <person name="Chen W.M."/>
        </authorList>
    </citation>
    <scope>NUCLEOTIDE SEQUENCE</scope>
    <source>
        <strain evidence="2">TNR-22</strain>
    </source>
</reference>
<accession>A0ABT8YSW9</accession>
<organism evidence="2 3">
    <name type="scientific">Rhizobium alvei</name>
    <dbReference type="NCBI Taxonomy" id="1132659"/>
    <lineage>
        <taxon>Bacteria</taxon>
        <taxon>Pseudomonadati</taxon>
        <taxon>Pseudomonadota</taxon>
        <taxon>Alphaproteobacteria</taxon>
        <taxon>Hyphomicrobiales</taxon>
        <taxon>Rhizobiaceae</taxon>
        <taxon>Rhizobium/Agrobacterium group</taxon>
        <taxon>Rhizobium</taxon>
    </lineage>
</organism>
<dbReference type="PANTHER" id="PTHR43615">
    <property type="entry name" value="PHOSPHOENOLPYRUVATE SYNTHASE-RELATED"/>
    <property type="match status" value="1"/>
</dbReference>
<keyword evidence="3" id="KW-1185">Reference proteome</keyword>
<feature type="domain" description="PEP-utilising enzyme mobile" evidence="1">
    <location>
        <begin position="525"/>
        <end position="596"/>
    </location>
</feature>
<dbReference type="PANTHER" id="PTHR43615:SF1">
    <property type="entry name" value="PPDK_N DOMAIN-CONTAINING PROTEIN"/>
    <property type="match status" value="1"/>
</dbReference>
<gene>
    <name evidence="2" type="ORF">Q4481_20945</name>
</gene>
<name>A0ABT8YSW9_9HYPH</name>
<dbReference type="EMBL" id="JAUOZU010000017">
    <property type="protein sequence ID" value="MDO6966428.1"/>
    <property type="molecule type" value="Genomic_DNA"/>
</dbReference>